<gene>
    <name evidence="2" type="ORF">HEK616_79880</name>
</gene>
<reference evidence="2" key="1">
    <citation type="submission" date="2022-06" db="EMBL/GenBank/DDBJ databases">
        <title>Complete genome sequence of Streptomyces nigrescens HEK616.</title>
        <authorList>
            <person name="Asamizu S."/>
            <person name="Onaka H."/>
        </authorList>
    </citation>
    <scope>NUCLEOTIDE SEQUENCE</scope>
    <source>
        <strain evidence="2">HEK616</strain>
        <plasmid evidence="2">SNP1</plasmid>
    </source>
</reference>
<sequence>MTPWKRIGIGFGIGIGVRIALKGAKISHRRDGVLASSNAPSPDCPATENSAPPRTRSPQLPRLSPARGAPLPSQTPAPPRHVGPSPKGQLRRWFSVMHDHALPGG</sequence>
<accession>A0ABM8A6Z4</accession>
<feature type="compositionally biased region" description="Polar residues" evidence="1">
    <location>
        <begin position="47"/>
        <end position="58"/>
    </location>
</feature>
<evidence type="ECO:0000313" key="3">
    <source>
        <dbReference type="Proteomes" id="UP001059597"/>
    </source>
</evidence>
<dbReference type="EMBL" id="AP026074">
    <property type="protein sequence ID" value="BDM74501.1"/>
    <property type="molecule type" value="Genomic_DNA"/>
</dbReference>
<name>A0ABM8A6Z4_STRNI</name>
<dbReference type="Proteomes" id="UP001059597">
    <property type="component" value="Plasmid SNP1"/>
</dbReference>
<keyword evidence="2" id="KW-0614">Plasmid</keyword>
<geneLocation type="plasmid" evidence="2 3">
    <name>SNP1</name>
</geneLocation>
<keyword evidence="3" id="KW-1185">Reference proteome</keyword>
<evidence type="ECO:0000313" key="2">
    <source>
        <dbReference type="EMBL" id="BDM74501.1"/>
    </source>
</evidence>
<evidence type="ECO:0000256" key="1">
    <source>
        <dbReference type="SAM" id="MobiDB-lite"/>
    </source>
</evidence>
<organism evidence="2 3">
    <name type="scientific">Streptomyces nigrescens</name>
    <dbReference type="NCBI Taxonomy" id="1920"/>
    <lineage>
        <taxon>Bacteria</taxon>
        <taxon>Bacillati</taxon>
        <taxon>Actinomycetota</taxon>
        <taxon>Actinomycetes</taxon>
        <taxon>Kitasatosporales</taxon>
        <taxon>Streptomycetaceae</taxon>
        <taxon>Streptomyces</taxon>
    </lineage>
</organism>
<feature type="region of interest" description="Disordered" evidence="1">
    <location>
        <begin position="27"/>
        <end position="90"/>
    </location>
</feature>
<protein>
    <submittedName>
        <fullName evidence="2">Uncharacterized protein</fullName>
    </submittedName>
</protein>
<proteinExistence type="predicted"/>